<dbReference type="NCBIfam" id="TIGR00383">
    <property type="entry name" value="corA"/>
    <property type="match status" value="1"/>
</dbReference>
<keyword evidence="6 12" id="KW-0460">Magnesium</keyword>
<dbReference type="InterPro" id="IPR002523">
    <property type="entry name" value="MgTranspt_CorA/ZnTranspt_ZntB"/>
</dbReference>
<evidence type="ECO:0000256" key="10">
    <source>
        <dbReference type="ARBA" id="ARBA00034269"/>
    </source>
</evidence>
<dbReference type="GO" id="GO:0005886">
    <property type="term" value="C:plasma membrane"/>
    <property type="evidence" value="ECO:0007669"/>
    <property type="project" value="UniProtKB-SubCell"/>
</dbReference>
<evidence type="ECO:0000313" key="13">
    <source>
        <dbReference type="EMBL" id="ERJ17852.1"/>
    </source>
</evidence>
<evidence type="ECO:0000256" key="12">
    <source>
        <dbReference type="RuleBase" id="RU362010"/>
    </source>
</evidence>
<comment type="subcellular location">
    <subcellularLocation>
        <location evidence="1">Cell membrane</location>
        <topology evidence="1">Multi-pass membrane protein</topology>
    </subcellularLocation>
    <subcellularLocation>
        <location evidence="12">Membrane</location>
        <topology evidence="12">Multi-pass membrane protein</topology>
    </subcellularLocation>
</comment>
<comment type="similarity">
    <text evidence="2 12">Belongs to the CorA metal ion transporter (MIT) (TC 1.A.35) family.</text>
</comment>
<evidence type="ECO:0000256" key="3">
    <source>
        <dbReference type="ARBA" id="ARBA00022448"/>
    </source>
</evidence>
<dbReference type="AlphaFoldDB" id="U2EHI9"/>
<name>U2EHI9_9GAMM</name>
<comment type="catalytic activity">
    <reaction evidence="10">
        <text>Mg(2+)(in) = Mg(2+)(out)</text>
        <dbReference type="Rhea" id="RHEA:29827"/>
        <dbReference type="ChEBI" id="CHEBI:18420"/>
    </reaction>
</comment>
<protein>
    <recommendedName>
        <fullName evidence="12">Magnesium transport protein CorA</fullName>
    </recommendedName>
</protein>
<keyword evidence="3 12" id="KW-0813">Transport</keyword>
<dbReference type="PANTHER" id="PTHR46494:SF1">
    <property type="entry name" value="CORA FAMILY METAL ION TRANSPORTER (EUROFUNG)"/>
    <property type="match status" value="1"/>
</dbReference>
<proteinExistence type="inferred from homology"/>
<dbReference type="InterPro" id="IPR045861">
    <property type="entry name" value="CorA_cytoplasmic_dom"/>
</dbReference>
<feature type="transmembrane region" description="Helical" evidence="12">
    <location>
        <begin position="344"/>
        <end position="364"/>
    </location>
</feature>
<gene>
    <name evidence="12" type="primary">corA</name>
    <name evidence="13" type="ORF">SSPSH_003334</name>
</gene>
<reference evidence="13 14" key="2">
    <citation type="journal article" date="2013" name="PLoS ONE">
        <title>INDIGO - INtegrated Data Warehouse of MIcrobial GenOmes with Examples from the Red Sea Extremophiles.</title>
        <authorList>
            <person name="Alam I."/>
            <person name="Antunes A."/>
            <person name="Kamau A.A."/>
            <person name="Ba Alawi W."/>
            <person name="Kalkatawi M."/>
            <person name="Stingl U."/>
            <person name="Bajic V.B."/>
        </authorList>
    </citation>
    <scope>NUCLEOTIDE SEQUENCE [LARGE SCALE GENOMIC DNA]</scope>
    <source>
        <strain evidence="13 14">E1L3A</strain>
    </source>
</reference>
<dbReference type="GO" id="GO:0015095">
    <property type="term" value="F:magnesium ion transmembrane transporter activity"/>
    <property type="evidence" value="ECO:0007669"/>
    <property type="project" value="UniProtKB-UniRule"/>
</dbReference>
<evidence type="ECO:0000256" key="7">
    <source>
        <dbReference type="ARBA" id="ARBA00022989"/>
    </source>
</evidence>
<evidence type="ECO:0000256" key="1">
    <source>
        <dbReference type="ARBA" id="ARBA00004651"/>
    </source>
</evidence>
<keyword evidence="8 12" id="KW-0406">Ion transport</keyword>
<evidence type="ECO:0000256" key="4">
    <source>
        <dbReference type="ARBA" id="ARBA00022475"/>
    </source>
</evidence>
<keyword evidence="5 12" id="KW-0812">Transmembrane</keyword>
<keyword evidence="4 12" id="KW-1003">Cell membrane</keyword>
<dbReference type="RefSeq" id="WP_006913715.1">
    <property type="nucleotide sequence ID" value="NZ_AFNV02000027.1"/>
</dbReference>
<dbReference type="STRING" id="1033802.SSPSH_003334"/>
<evidence type="ECO:0000256" key="9">
    <source>
        <dbReference type="ARBA" id="ARBA00023136"/>
    </source>
</evidence>
<dbReference type="SUPFAM" id="SSF144083">
    <property type="entry name" value="Magnesium transport protein CorA, transmembrane region"/>
    <property type="match status" value="1"/>
</dbReference>
<dbReference type="PANTHER" id="PTHR46494">
    <property type="entry name" value="CORA FAMILY METAL ION TRANSPORTER (EUROFUNG)"/>
    <property type="match status" value="1"/>
</dbReference>
<dbReference type="Gene3D" id="3.30.460.20">
    <property type="entry name" value="CorA soluble domain-like"/>
    <property type="match status" value="1"/>
</dbReference>
<evidence type="ECO:0000313" key="14">
    <source>
        <dbReference type="Proteomes" id="UP000006242"/>
    </source>
</evidence>
<evidence type="ECO:0000256" key="11">
    <source>
        <dbReference type="ARBA" id="ARBA00045497"/>
    </source>
</evidence>
<comment type="function">
    <text evidence="11">Mediates influx of magnesium ions. Alternates between open and closed states. Activated by low cytoplasmic Mg(2+) levels. Inactive when cytoplasmic Mg(2+) levels are high.</text>
</comment>
<dbReference type="SUPFAM" id="SSF143865">
    <property type="entry name" value="CorA soluble domain-like"/>
    <property type="match status" value="1"/>
</dbReference>
<sequence>MLRHIRIHHPKPGTRPGALVERHDDATARALTIYALSMGGAKPPNEQTATTIDNALAGLDDQAALRWLHFEGDISATDLARLGELFHLHPLALEDVHNHGQRPKFDPYRDQVFITLALPVTHSKQADKNVDTLLEIQQVSLFIGAGFVLSFHAGTHDIFAPVRERLQSATDTIDQAHAQADHLGYALADVVVDSGFSVVADYGERLEQLEDEIFEARSHNLISVIHDLRRALSTLRKTWRSQQEMIQRWLVSEHGVVHLENRPYIRDMEDHARRVIDLTDSYHDATGALLDTHLSLASMRLNDVMRVLTLIATVFMPLSFIAGLYGMNFNTTSPWNMPELGWYYGYPIVLGVMGALIVVMLVFFRRKRWL</sequence>
<evidence type="ECO:0000256" key="8">
    <source>
        <dbReference type="ARBA" id="ARBA00023065"/>
    </source>
</evidence>
<evidence type="ECO:0000256" key="6">
    <source>
        <dbReference type="ARBA" id="ARBA00022842"/>
    </source>
</evidence>
<dbReference type="EMBL" id="AFNV02000027">
    <property type="protein sequence ID" value="ERJ17852.1"/>
    <property type="molecule type" value="Genomic_DNA"/>
</dbReference>
<comment type="caution">
    <text evidence="13">The sequence shown here is derived from an EMBL/GenBank/DDBJ whole genome shotgun (WGS) entry which is preliminary data.</text>
</comment>
<keyword evidence="7 12" id="KW-1133">Transmembrane helix</keyword>
<dbReference type="Gene3D" id="1.20.58.340">
    <property type="entry name" value="Magnesium transport protein CorA, transmembrane region"/>
    <property type="match status" value="2"/>
</dbReference>
<dbReference type="GO" id="GO:0050897">
    <property type="term" value="F:cobalt ion binding"/>
    <property type="evidence" value="ECO:0007669"/>
    <property type="project" value="TreeGrafter"/>
</dbReference>
<dbReference type="InterPro" id="IPR004488">
    <property type="entry name" value="Mg/Co-transport_prot_CorA"/>
</dbReference>
<feature type="transmembrane region" description="Helical" evidence="12">
    <location>
        <begin position="304"/>
        <end position="324"/>
    </location>
</feature>
<dbReference type="Proteomes" id="UP000006242">
    <property type="component" value="Unassembled WGS sequence"/>
</dbReference>
<reference evidence="13 14" key="1">
    <citation type="journal article" date="2011" name="J. Bacteriol.">
        <title>Genome sequence of Salinisphaera shabanensis, a gammaproteobacterium from the harsh, variable environment of the brine-seawater interface of the Shaban Deep in the Red Sea.</title>
        <authorList>
            <person name="Antunes A."/>
            <person name="Alam I."/>
            <person name="Bajic V.B."/>
            <person name="Stingl U."/>
        </authorList>
    </citation>
    <scope>NUCLEOTIDE SEQUENCE [LARGE SCALE GENOMIC DNA]</scope>
    <source>
        <strain evidence="13 14">E1L3A</strain>
    </source>
</reference>
<organism evidence="13 14">
    <name type="scientific">Salinisphaera shabanensis E1L3A</name>
    <dbReference type="NCBI Taxonomy" id="1033802"/>
    <lineage>
        <taxon>Bacteria</taxon>
        <taxon>Pseudomonadati</taxon>
        <taxon>Pseudomonadota</taxon>
        <taxon>Gammaproteobacteria</taxon>
        <taxon>Salinisphaerales</taxon>
        <taxon>Salinisphaeraceae</taxon>
        <taxon>Salinisphaera</taxon>
    </lineage>
</organism>
<dbReference type="GO" id="GO:0015087">
    <property type="term" value="F:cobalt ion transmembrane transporter activity"/>
    <property type="evidence" value="ECO:0007669"/>
    <property type="project" value="UniProtKB-UniRule"/>
</dbReference>
<keyword evidence="14" id="KW-1185">Reference proteome</keyword>
<dbReference type="FunFam" id="1.20.58.340:FF:000004">
    <property type="entry name" value="Magnesium transport protein CorA"/>
    <property type="match status" value="1"/>
</dbReference>
<dbReference type="InterPro" id="IPR045863">
    <property type="entry name" value="CorA_TM1_TM2"/>
</dbReference>
<accession>U2EHI9</accession>
<evidence type="ECO:0000256" key="5">
    <source>
        <dbReference type="ARBA" id="ARBA00022692"/>
    </source>
</evidence>
<dbReference type="Pfam" id="PF01544">
    <property type="entry name" value="CorA"/>
    <property type="match status" value="1"/>
</dbReference>
<dbReference type="CDD" id="cd12828">
    <property type="entry name" value="TmCorA-like_1"/>
    <property type="match status" value="1"/>
</dbReference>
<evidence type="ECO:0000256" key="2">
    <source>
        <dbReference type="ARBA" id="ARBA00009765"/>
    </source>
</evidence>
<dbReference type="eggNOG" id="COG0598">
    <property type="taxonomic scope" value="Bacteria"/>
</dbReference>
<dbReference type="OrthoDB" id="9803416at2"/>
<dbReference type="GO" id="GO:0000287">
    <property type="term" value="F:magnesium ion binding"/>
    <property type="evidence" value="ECO:0007669"/>
    <property type="project" value="TreeGrafter"/>
</dbReference>
<keyword evidence="9 12" id="KW-0472">Membrane</keyword>